<dbReference type="InterPro" id="IPR002156">
    <property type="entry name" value="RNaseH_domain"/>
</dbReference>
<organism evidence="3 4">
    <name type="scientific">Cuscuta epithymum</name>
    <dbReference type="NCBI Taxonomy" id="186058"/>
    <lineage>
        <taxon>Eukaryota</taxon>
        <taxon>Viridiplantae</taxon>
        <taxon>Streptophyta</taxon>
        <taxon>Embryophyta</taxon>
        <taxon>Tracheophyta</taxon>
        <taxon>Spermatophyta</taxon>
        <taxon>Magnoliopsida</taxon>
        <taxon>eudicotyledons</taxon>
        <taxon>Gunneridae</taxon>
        <taxon>Pentapetalae</taxon>
        <taxon>asterids</taxon>
        <taxon>lamiids</taxon>
        <taxon>Solanales</taxon>
        <taxon>Convolvulaceae</taxon>
        <taxon>Cuscuteae</taxon>
        <taxon>Cuscuta</taxon>
        <taxon>Cuscuta subgen. Cuscuta</taxon>
    </lineage>
</organism>
<dbReference type="InterPro" id="IPR044730">
    <property type="entry name" value="RNase_H-like_dom_plant"/>
</dbReference>
<dbReference type="EMBL" id="CAMAPF010000005">
    <property type="protein sequence ID" value="CAH9053323.1"/>
    <property type="molecule type" value="Genomic_DNA"/>
</dbReference>
<dbReference type="PANTHER" id="PTHR47074">
    <property type="entry name" value="BNAC02G40300D PROTEIN"/>
    <property type="match status" value="1"/>
</dbReference>
<dbReference type="PANTHER" id="PTHR47074:SF11">
    <property type="entry name" value="REVERSE TRANSCRIPTASE-LIKE PROTEIN"/>
    <property type="match status" value="1"/>
</dbReference>
<sequence length="186" mass="20253">MAKVEAFVTSWLEAQTVNKEGRAAGQQPVQCWGRPTAGMLKVNVDAAIREGSCGLGWCIRDDTGQFVAGGASPRQGVVSVLEAELIGIREALSWLLDSEWRDVEVESDASLAIMEITKGSSNSSYGLVADDVRDIAKNFSGISFSHIRRSTNRAAHALAQMACSLLILSIGFMYLLHLFPLYWTMI</sequence>
<keyword evidence="1" id="KW-0472">Membrane</keyword>
<gene>
    <name evidence="3" type="ORF">CEPIT_LOCUS500</name>
</gene>
<dbReference type="InterPro" id="IPR012337">
    <property type="entry name" value="RNaseH-like_sf"/>
</dbReference>
<dbReference type="Pfam" id="PF13456">
    <property type="entry name" value="RVT_3"/>
    <property type="match status" value="1"/>
</dbReference>
<dbReference type="AlphaFoldDB" id="A0AAV0BY26"/>
<proteinExistence type="predicted"/>
<evidence type="ECO:0000313" key="4">
    <source>
        <dbReference type="Proteomes" id="UP001152523"/>
    </source>
</evidence>
<protein>
    <recommendedName>
        <fullName evidence="2">RNase H type-1 domain-containing protein</fullName>
    </recommendedName>
</protein>
<dbReference type="GO" id="GO:0003676">
    <property type="term" value="F:nucleic acid binding"/>
    <property type="evidence" value="ECO:0007669"/>
    <property type="project" value="InterPro"/>
</dbReference>
<reference evidence="3" key="1">
    <citation type="submission" date="2022-07" db="EMBL/GenBank/DDBJ databases">
        <authorList>
            <person name="Macas J."/>
            <person name="Novak P."/>
            <person name="Neumann P."/>
        </authorList>
    </citation>
    <scope>NUCLEOTIDE SEQUENCE</scope>
</reference>
<comment type="caution">
    <text evidence="3">The sequence shown here is derived from an EMBL/GenBank/DDBJ whole genome shotgun (WGS) entry which is preliminary data.</text>
</comment>
<feature type="domain" description="RNase H type-1" evidence="2">
    <location>
        <begin position="43"/>
        <end position="162"/>
    </location>
</feature>
<dbReference type="GO" id="GO:0004523">
    <property type="term" value="F:RNA-DNA hybrid ribonuclease activity"/>
    <property type="evidence" value="ECO:0007669"/>
    <property type="project" value="InterPro"/>
</dbReference>
<dbReference type="Gene3D" id="3.30.420.10">
    <property type="entry name" value="Ribonuclease H-like superfamily/Ribonuclease H"/>
    <property type="match status" value="1"/>
</dbReference>
<evidence type="ECO:0000256" key="1">
    <source>
        <dbReference type="SAM" id="Phobius"/>
    </source>
</evidence>
<keyword evidence="4" id="KW-1185">Reference proteome</keyword>
<evidence type="ECO:0000259" key="2">
    <source>
        <dbReference type="Pfam" id="PF13456"/>
    </source>
</evidence>
<keyword evidence="1" id="KW-0812">Transmembrane</keyword>
<dbReference type="InterPro" id="IPR052929">
    <property type="entry name" value="RNase_H-like_EbsB-rel"/>
</dbReference>
<dbReference type="CDD" id="cd06222">
    <property type="entry name" value="RNase_H_like"/>
    <property type="match status" value="1"/>
</dbReference>
<keyword evidence="1" id="KW-1133">Transmembrane helix</keyword>
<feature type="transmembrane region" description="Helical" evidence="1">
    <location>
        <begin position="157"/>
        <end position="183"/>
    </location>
</feature>
<dbReference type="InterPro" id="IPR036397">
    <property type="entry name" value="RNaseH_sf"/>
</dbReference>
<accession>A0AAV0BY26</accession>
<dbReference type="SUPFAM" id="SSF53098">
    <property type="entry name" value="Ribonuclease H-like"/>
    <property type="match status" value="1"/>
</dbReference>
<evidence type="ECO:0000313" key="3">
    <source>
        <dbReference type="EMBL" id="CAH9053323.1"/>
    </source>
</evidence>
<dbReference type="Proteomes" id="UP001152523">
    <property type="component" value="Unassembled WGS sequence"/>
</dbReference>
<name>A0AAV0BY26_9ASTE</name>